<evidence type="ECO:0000313" key="4">
    <source>
        <dbReference type="Proteomes" id="UP001064489"/>
    </source>
</evidence>
<keyword evidence="4" id="KW-1185">Reference proteome</keyword>
<organism evidence="3 4">
    <name type="scientific">Acer negundo</name>
    <name type="common">Box elder</name>
    <dbReference type="NCBI Taxonomy" id="4023"/>
    <lineage>
        <taxon>Eukaryota</taxon>
        <taxon>Viridiplantae</taxon>
        <taxon>Streptophyta</taxon>
        <taxon>Embryophyta</taxon>
        <taxon>Tracheophyta</taxon>
        <taxon>Spermatophyta</taxon>
        <taxon>Magnoliopsida</taxon>
        <taxon>eudicotyledons</taxon>
        <taxon>Gunneridae</taxon>
        <taxon>Pentapetalae</taxon>
        <taxon>rosids</taxon>
        <taxon>malvids</taxon>
        <taxon>Sapindales</taxon>
        <taxon>Sapindaceae</taxon>
        <taxon>Hippocastanoideae</taxon>
        <taxon>Acereae</taxon>
        <taxon>Acer</taxon>
    </lineage>
</organism>
<dbReference type="InterPro" id="IPR005379">
    <property type="entry name" value="FDM1-5/IDN2_XH"/>
</dbReference>
<accession>A0AAD5JR26</accession>
<dbReference type="EMBL" id="JAJSOW010000003">
    <property type="protein sequence ID" value="KAI9196694.1"/>
    <property type="molecule type" value="Genomic_DNA"/>
</dbReference>
<dbReference type="GO" id="GO:0080188">
    <property type="term" value="P:gene silencing by siRNA-directed DNA methylation"/>
    <property type="evidence" value="ECO:0007669"/>
    <property type="project" value="InterPro"/>
</dbReference>
<dbReference type="PANTHER" id="PTHR21596">
    <property type="entry name" value="RIBONUCLEASE P SUBUNIT P38"/>
    <property type="match status" value="1"/>
</dbReference>
<keyword evidence="1" id="KW-0175">Coiled coil</keyword>
<dbReference type="Pfam" id="PF03469">
    <property type="entry name" value="XH"/>
    <property type="match status" value="1"/>
</dbReference>
<feature type="domain" description="Factor of DNA methylation 1-5/IDN2" evidence="2">
    <location>
        <begin position="84"/>
        <end position="210"/>
    </location>
</feature>
<reference evidence="3" key="2">
    <citation type="submission" date="2023-02" db="EMBL/GenBank/DDBJ databases">
        <authorList>
            <person name="Swenson N.G."/>
            <person name="Wegrzyn J.L."/>
            <person name="Mcevoy S.L."/>
        </authorList>
    </citation>
    <scope>NUCLEOTIDE SEQUENCE</scope>
    <source>
        <strain evidence="3">91603</strain>
        <tissue evidence="3">Leaf</tissue>
    </source>
</reference>
<evidence type="ECO:0000313" key="3">
    <source>
        <dbReference type="EMBL" id="KAI9196694.1"/>
    </source>
</evidence>
<reference evidence="3" key="1">
    <citation type="journal article" date="2022" name="Plant J.">
        <title>Strategies of tolerance reflected in two North American maple genomes.</title>
        <authorList>
            <person name="McEvoy S.L."/>
            <person name="Sezen U.U."/>
            <person name="Trouern-Trend A."/>
            <person name="McMahon S.M."/>
            <person name="Schaberg P.G."/>
            <person name="Yang J."/>
            <person name="Wegrzyn J.L."/>
            <person name="Swenson N.G."/>
        </authorList>
    </citation>
    <scope>NUCLEOTIDE SEQUENCE</scope>
    <source>
        <strain evidence="3">91603</strain>
    </source>
</reference>
<sequence>MMENNDMKEDIRKMRRDTFDDIKKIFSEIDLVKLQLVQKEKELKKREKKLKLQEARIEAERIELRTQKRMRLGEKKTRDIFGVKIMGELDRKPFLEAMKRKFQGEEAEEESIKLWSCLRKCIKDPTWHPFKILVDMEGNCKEILPNLEDETLKFLKNEYGEEVRNAVTEALLEMKEYPRGRYIVPELWNHKGNRRATRKEVVKYLLNLRKGHEDFPNSENGSQKKKEMELIKVPEVGGNPTKLKTYVRRKWRK</sequence>
<evidence type="ECO:0000256" key="1">
    <source>
        <dbReference type="SAM" id="Coils"/>
    </source>
</evidence>
<proteinExistence type="predicted"/>
<comment type="caution">
    <text evidence="3">The sequence shown here is derived from an EMBL/GenBank/DDBJ whole genome shotgun (WGS) entry which is preliminary data.</text>
</comment>
<feature type="coiled-coil region" evidence="1">
    <location>
        <begin position="29"/>
        <end position="65"/>
    </location>
</feature>
<dbReference type="AlphaFoldDB" id="A0AAD5JR26"/>
<gene>
    <name evidence="3" type="ORF">LWI28_026156</name>
</gene>
<dbReference type="InterPro" id="IPR045177">
    <property type="entry name" value="FDM1-5/IDN2"/>
</dbReference>
<name>A0AAD5JR26_ACENE</name>
<evidence type="ECO:0000259" key="2">
    <source>
        <dbReference type="Pfam" id="PF03469"/>
    </source>
</evidence>
<dbReference type="PANTHER" id="PTHR21596:SF23">
    <property type="entry name" value="FACTOR OF DNA METHYLATION 4"/>
    <property type="match status" value="1"/>
</dbReference>
<dbReference type="Proteomes" id="UP001064489">
    <property type="component" value="Chromosome 1"/>
</dbReference>
<protein>
    <recommendedName>
        <fullName evidence="2">Factor of DNA methylation 1-5/IDN2 domain-containing protein</fullName>
    </recommendedName>
</protein>